<keyword evidence="1" id="KW-1133">Transmembrane helix</keyword>
<organism evidence="2 3">
    <name type="scientific">[Clostridium] clostridioforme 90A6</name>
    <dbReference type="NCBI Taxonomy" id="999406"/>
    <lineage>
        <taxon>Bacteria</taxon>
        <taxon>Bacillati</taxon>
        <taxon>Bacillota</taxon>
        <taxon>Clostridia</taxon>
        <taxon>Lachnospirales</taxon>
        <taxon>Lachnospiraceae</taxon>
        <taxon>Enterocloster</taxon>
    </lineage>
</organism>
<protein>
    <submittedName>
        <fullName evidence="2">Uncharacterized protein</fullName>
    </submittedName>
</protein>
<accession>R0BZ51</accession>
<gene>
    <name evidence="2" type="ORF">HMPREF1083_00007</name>
</gene>
<evidence type="ECO:0000256" key="1">
    <source>
        <dbReference type="SAM" id="Phobius"/>
    </source>
</evidence>
<reference evidence="2" key="1">
    <citation type="submission" date="2013-01" db="EMBL/GenBank/DDBJ databases">
        <title>The Genome Sequence of Clostridium clostridioforme 90A6.</title>
        <authorList>
            <consortium name="The Broad Institute Genome Sequencing Platform"/>
            <person name="Earl A."/>
            <person name="Ward D."/>
            <person name="Feldgarden M."/>
            <person name="Gevers D."/>
            <person name="Courvalin P."/>
            <person name="Lambert T."/>
            <person name="Walker B."/>
            <person name="Young S.K."/>
            <person name="Zeng Q."/>
            <person name="Gargeya S."/>
            <person name="Fitzgerald M."/>
            <person name="Haas B."/>
            <person name="Abouelleil A."/>
            <person name="Alvarado L."/>
            <person name="Arachchi H.M."/>
            <person name="Berlin A.M."/>
            <person name="Chapman S.B."/>
            <person name="Dewar J."/>
            <person name="Goldberg J."/>
            <person name="Griggs A."/>
            <person name="Gujja S."/>
            <person name="Hansen M."/>
            <person name="Howarth C."/>
            <person name="Imamovic A."/>
            <person name="Larimer J."/>
            <person name="McCowan C."/>
            <person name="Murphy C."/>
            <person name="Neiman D."/>
            <person name="Pearson M."/>
            <person name="Priest M."/>
            <person name="Roberts A."/>
            <person name="Saif S."/>
            <person name="Shea T."/>
            <person name="Sisk P."/>
            <person name="Sykes S."/>
            <person name="Wortman J."/>
            <person name="Nusbaum C."/>
            <person name="Birren B."/>
        </authorList>
    </citation>
    <scope>NUCLEOTIDE SEQUENCE [LARGE SCALE GENOMIC DNA]</scope>
    <source>
        <strain evidence="2">90A6</strain>
    </source>
</reference>
<dbReference type="PATRIC" id="fig|999406.3.peg.8"/>
<dbReference type="Proteomes" id="UP000013180">
    <property type="component" value="Unassembled WGS sequence"/>
</dbReference>
<dbReference type="AlphaFoldDB" id="R0BZ51"/>
<sequence>MNNAAARQVDWAGRASPIYIKFLCKYLYKDFTKYASQNLQRFYIMKSQYEIREACGVKSFKIIKEYWRLAILGLAYTAVFAAAITIIIR</sequence>
<keyword evidence="1" id="KW-0812">Transmembrane</keyword>
<evidence type="ECO:0000313" key="3">
    <source>
        <dbReference type="Proteomes" id="UP000013180"/>
    </source>
</evidence>
<keyword evidence="3" id="KW-1185">Reference proteome</keyword>
<dbReference type="EMBL" id="AGYL01000001">
    <property type="protein sequence ID" value="ENZ70006.1"/>
    <property type="molecule type" value="Genomic_DNA"/>
</dbReference>
<keyword evidence="1" id="KW-0472">Membrane</keyword>
<evidence type="ECO:0000313" key="2">
    <source>
        <dbReference type="EMBL" id="ENZ70006.1"/>
    </source>
</evidence>
<name>R0BZ51_9FIRM</name>
<proteinExistence type="predicted"/>
<dbReference type="HOGENOM" id="CLU_2449372_0_0_9"/>
<comment type="caution">
    <text evidence="2">The sequence shown here is derived from an EMBL/GenBank/DDBJ whole genome shotgun (WGS) entry which is preliminary data.</text>
</comment>
<feature type="transmembrane region" description="Helical" evidence="1">
    <location>
        <begin position="66"/>
        <end position="88"/>
    </location>
</feature>